<dbReference type="AlphaFoldDB" id="A0A9D1WSH8"/>
<dbReference type="Proteomes" id="UP000886800">
    <property type="component" value="Unassembled WGS sequence"/>
</dbReference>
<evidence type="ECO:0000313" key="3">
    <source>
        <dbReference type="EMBL" id="HIX66082.1"/>
    </source>
</evidence>
<dbReference type="SUPFAM" id="SSF55681">
    <property type="entry name" value="Class II aaRS and biotin synthetases"/>
    <property type="match status" value="1"/>
</dbReference>
<dbReference type="NCBIfam" id="TIGR00121">
    <property type="entry name" value="birA_ligase"/>
    <property type="match status" value="1"/>
</dbReference>
<accession>A0A9D1WSH8</accession>
<dbReference type="CDD" id="cd16442">
    <property type="entry name" value="BPL"/>
    <property type="match status" value="1"/>
</dbReference>
<reference evidence="3" key="2">
    <citation type="submission" date="2021-04" db="EMBL/GenBank/DDBJ databases">
        <authorList>
            <person name="Gilroy R."/>
        </authorList>
    </citation>
    <scope>NUCLEOTIDE SEQUENCE</scope>
    <source>
        <strain evidence="3">CHK188-5543</strain>
    </source>
</reference>
<dbReference type="GO" id="GO:0004077">
    <property type="term" value="F:biotin--[biotin carboxyl-carrier protein] ligase activity"/>
    <property type="evidence" value="ECO:0007669"/>
    <property type="project" value="UniProtKB-EC"/>
</dbReference>
<comment type="caution">
    <text evidence="3">The sequence shown here is derived from an EMBL/GenBank/DDBJ whole genome shotgun (WGS) entry which is preliminary data.</text>
</comment>
<dbReference type="PANTHER" id="PTHR12835:SF5">
    <property type="entry name" value="BIOTIN--PROTEIN LIGASE"/>
    <property type="match status" value="1"/>
</dbReference>
<dbReference type="GO" id="GO:0016740">
    <property type="term" value="F:transferase activity"/>
    <property type="evidence" value="ECO:0007669"/>
    <property type="project" value="UniProtKB-ARBA"/>
</dbReference>
<dbReference type="Gene3D" id="2.30.30.100">
    <property type="match status" value="1"/>
</dbReference>
<dbReference type="Pfam" id="PF03099">
    <property type="entry name" value="BPL_LplA_LipB"/>
    <property type="match status" value="1"/>
</dbReference>
<proteinExistence type="predicted"/>
<evidence type="ECO:0000259" key="2">
    <source>
        <dbReference type="PROSITE" id="PS51733"/>
    </source>
</evidence>
<sequence>MTPRLEPAAIRRNLQGGFGRQLAVYDRLPSTNDTAKLLARCGAPQGTAVLARGQTAGRGRQGRAFFSPPGAGLYLTVVVRPTAPQLELLTAAAAVAAAAAVEDACGLSVQIKWVNDLYRRGKKLCGILTEAALGPDAAPDYAVVGIGVNLLDAGFPPELAGRATSLAQEGAPCDPNRLAAALLDRLEWVCAQRPEVFLEEYRARSCVLGRRVTVQPGAGGGYEAVARQIDSRARLVVETPDGRLHTLCAGEVRLAGEWG</sequence>
<dbReference type="EC" id="6.3.4.15" evidence="3"/>
<feature type="domain" description="BPL/LPL catalytic" evidence="2">
    <location>
        <begin position="5"/>
        <end position="194"/>
    </location>
</feature>
<dbReference type="Gene3D" id="3.30.930.10">
    <property type="entry name" value="Bira Bifunctional Protein, Domain 2"/>
    <property type="match status" value="1"/>
</dbReference>
<dbReference type="PANTHER" id="PTHR12835">
    <property type="entry name" value="BIOTIN PROTEIN LIGASE"/>
    <property type="match status" value="1"/>
</dbReference>
<dbReference type="InterPro" id="IPR004408">
    <property type="entry name" value="Biotin_CoA_COase_ligase"/>
</dbReference>
<reference evidence="3" key="1">
    <citation type="journal article" date="2021" name="PeerJ">
        <title>Extensive microbial diversity within the chicken gut microbiome revealed by metagenomics and culture.</title>
        <authorList>
            <person name="Gilroy R."/>
            <person name="Ravi A."/>
            <person name="Getino M."/>
            <person name="Pursley I."/>
            <person name="Horton D.L."/>
            <person name="Alikhan N.F."/>
            <person name="Baker D."/>
            <person name="Gharbi K."/>
            <person name="Hall N."/>
            <person name="Watson M."/>
            <person name="Adriaenssens E.M."/>
            <person name="Foster-Nyarko E."/>
            <person name="Jarju S."/>
            <person name="Secka A."/>
            <person name="Antonio M."/>
            <person name="Oren A."/>
            <person name="Chaudhuri R.R."/>
            <person name="La Ragione R."/>
            <person name="Hildebrand F."/>
            <person name="Pallen M.J."/>
        </authorList>
    </citation>
    <scope>NUCLEOTIDE SEQUENCE</scope>
    <source>
        <strain evidence="3">CHK188-5543</strain>
    </source>
</reference>
<dbReference type="PROSITE" id="PS51733">
    <property type="entry name" value="BPL_LPL_CATALYTIC"/>
    <property type="match status" value="1"/>
</dbReference>
<dbReference type="EMBL" id="DXES01000163">
    <property type="protein sequence ID" value="HIX66082.1"/>
    <property type="molecule type" value="Genomic_DNA"/>
</dbReference>
<keyword evidence="1 3" id="KW-0436">Ligase</keyword>
<dbReference type="InterPro" id="IPR008988">
    <property type="entry name" value="Transcriptional_repressor_C"/>
</dbReference>
<dbReference type="InterPro" id="IPR004143">
    <property type="entry name" value="BPL_LPL_catalytic"/>
</dbReference>
<evidence type="ECO:0000313" key="4">
    <source>
        <dbReference type="Proteomes" id="UP000886800"/>
    </source>
</evidence>
<dbReference type="GO" id="GO:0009249">
    <property type="term" value="P:protein lipoylation"/>
    <property type="evidence" value="ECO:0007669"/>
    <property type="project" value="UniProtKB-ARBA"/>
</dbReference>
<dbReference type="SUPFAM" id="SSF50037">
    <property type="entry name" value="C-terminal domain of transcriptional repressors"/>
    <property type="match status" value="1"/>
</dbReference>
<organism evidence="3 4">
    <name type="scientific">Candidatus Anaerotruncus excrementipullorum</name>
    <dbReference type="NCBI Taxonomy" id="2838465"/>
    <lineage>
        <taxon>Bacteria</taxon>
        <taxon>Bacillati</taxon>
        <taxon>Bacillota</taxon>
        <taxon>Clostridia</taxon>
        <taxon>Eubacteriales</taxon>
        <taxon>Oscillospiraceae</taxon>
        <taxon>Anaerotruncus</taxon>
    </lineage>
</organism>
<gene>
    <name evidence="3" type="ORF">H9736_07515</name>
</gene>
<name>A0A9D1WSH8_9FIRM</name>
<protein>
    <submittedName>
        <fullName evidence="3">Biotin--[acetyl-CoA-carboxylase] ligase</fullName>
        <ecNumber evidence="3">6.3.4.15</ecNumber>
    </submittedName>
</protein>
<dbReference type="InterPro" id="IPR045864">
    <property type="entry name" value="aa-tRNA-synth_II/BPL/LPL"/>
</dbReference>
<evidence type="ECO:0000256" key="1">
    <source>
        <dbReference type="ARBA" id="ARBA00022598"/>
    </source>
</evidence>
<dbReference type="GO" id="GO:0005737">
    <property type="term" value="C:cytoplasm"/>
    <property type="evidence" value="ECO:0007669"/>
    <property type="project" value="TreeGrafter"/>
</dbReference>